<dbReference type="SUPFAM" id="SSF161098">
    <property type="entry name" value="MetI-like"/>
    <property type="match status" value="1"/>
</dbReference>
<dbReference type="Pfam" id="PF00528">
    <property type="entry name" value="BPD_transp_1"/>
    <property type="match status" value="2"/>
</dbReference>
<keyword evidence="5 7" id="KW-1133">Transmembrane helix</keyword>
<feature type="transmembrane region" description="Helical" evidence="7">
    <location>
        <begin position="426"/>
        <end position="457"/>
    </location>
</feature>
<reference evidence="9 10" key="1">
    <citation type="submission" date="2023-05" db="EMBL/GenBank/DDBJ databases">
        <title>Actinoplanes sp. NEAU-A12 genome sequencing.</title>
        <authorList>
            <person name="Wang Z.-S."/>
        </authorList>
    </citation>
    <scope>NUCLEOTIDE SEQUENCE [LARGE SCALE GENOMIC DNA]</scope>
    <source>
        <strain evidence="9 10">NEAU-A12</strain>
    </source>
</reference>
<feature type="transmembrane region" description="Helical" evidence="7">
    <location>
        <begin position="187"/>
        <end position="209"/>
    </location>
</feature>
<sequence length="582" mass="58547">MTGRPHRLGRVGALACAVGALTVVVAALPWLRGDDPARSVLRARLEDREIDPAALAAVRSELHLAGNPLQGAADWLIAAARGDFGTSWVAGVPVRDLLLPAAGASASLAAAASVVAVVVGVALVAPVAWALSGERRSPGRCARGVRVAGAVVAALSEVALAAALLILVGVRWRLVPVAGWFGPSYMLLPALALGVPTGGLFARLVVIAADVTAEEPWVRTWRAVGCGRITLTAGIVRRAVTVAVPQVAVLFAGLLGGAVVVEQMFAVPGLGRLSLQAALAQDLPVVQGCVLTLVLAGTAAGASGIVAQRVMLGAAGAAATLVPAAPARSLRPRRRTPLVMAAVLTAPILAGLLRDPHGVRLEQRLSVPSWAYPLGTDPVGRDVLARFGHGAVLTIGLAAAVTAAGLLVGLVVGLRGSAARVGVVDILNALPFVLIGLTIAAVLGPGLVSAAISAALVACVPIVVHTRSLAAEVRASGYHQAAVLAGAGAGWILRRHLLPAVIGPVLAYAVTRVPSTALAIAALGFLGIGAGHDTPEWGAELSVALDYLERAPTLAAAPVLGLILLGVLAGFAPAELGQRPAD</sequence>
<keyword evidence="4 7" id="KW-0812">Transmembrane</keyword>
<keyword evidence="10" id="KW-1185">Reference proteome</keyword>
<keyword evidence="3" id="KW-1003">Cell membrane</keyword>
<evidence type="ECO:0000256" key="1">
    <source>
        <dbReference type="ARBA" id="ARBA00004651"/>
    </source>
</evidence>
<comment type="caution">
    <text evidence="9">The sequence shown here is derived from an EMBL/GenBank/DDBJ whole genome shotgun (WGS) entry which is preliminary data.</text>
</comment>
<organism evidence="9 10">
    <name type="scientific">Actinoplanes sandaracinus</name>
    <dbReference type="NCBI Taxonomy" id="3045177"/>
    <lineage>
        <taxon>Bacteria</taxon>
        <taxon>Bacillati</taxon>
        <taxon>Actinomycetota</taxon>
        <taxon>Actinomycetes</taxon>
        <taxon>Micromonosporales</taxon>
        <taxon>Micromonosporaceae</taxon>
        <taxon>Actinoplanes</taxon>
    </lineage>
</organism>
<feature type="transmembrane region" description="Helical" evidence="7">
    <location>
        <begin position="108"/>
        <end position="132"/>
    </location>
</feature>
<feature type="transmembrane region" description="Helical" evidence="7">
    <location>
        <begin position="505"/>
        <end position="531"/>
    </location>
</feature>
<evidence type="ECO:0000256" key="4">
    <source>
        <dbReference type="ARBA" id="ARBA00022692"/>
    </source>
</evidence>
<feature type="transmembrane region" description="Helical" evidence="7">
    <location>
        <begin position="336"/>
        <end position="353"/>
    </location>
</feature>
<evidence type="ECO:0000256" key="2">
    <source>
        <dbReference type="ARBA" id="ARBA00022448"/>
    </source>
</evidence>
<dbReference type="PROSITE" id="PS50928">
    <property type="entry name" value="ABC_TM1"/>
    <property type="match status" value="1"/>
</dbReference>
<dbReference type="Gene3D" id="1.10.3720.10">
    <property type="entry name" value="MetI-like"/>
    <property type="match status" value="1"/>
</dbReference>
<evidence type="ECO:0000313" key="10">
    <source>
        <dbReference type="Proteomes" id="UP001241758"/>
    </source>
</evidence>
<keyword evidence="6 7" id="KW-0472">Membrane</keyword>
<evidence type="ECO:0000313" key="9">
    <source>
        <dbReference type="EMBL" id="MDI6102696.1"/>
    </source>
</evidence>
<dbReference type="InterPro" id="IPR035906">
    <property type="entry name" value="MetI-like_sf"/>
</dbReference>
<dbReference type="InterPro" id="IPR000515">
    <property type="entry name" value="MetI-like"/>
</dbReference>
<protein>
    <submittedName>
        <fullName evidence="9">ABC transporter permease subunit</fullName>
    </submittedName>
</protein>
<dbReference type="RefSeq" id="WP_282763765.1">
    <property type="nucleotide sequence ID" value="NZ_JASCTH010000021.1"/>
</dbReference>
<keyword evidence="2 7" id="KW-0813">Transport</keyword>
<feature type="transmembrane region" description="Helical" evidence="7">
    <location>
        <begin position="391"/>
        <end position="414"/>
    </location>
</feature>
<feature type="transmembrane region" description="Helical" evidence="7">
    <location>
        <begin position="285"/>
        <end position="307"/>
    </location>
</feature>
<comment type="subcellular location">
    <subcellularLocation>
        <location evidence="1 7">Cell membrane</location>
        <topology evidence="1 7">Multi-pass membrane protein</topology>
    </subcellularLocation>
</comment>
<dbReference type="EMBL" id="JASCTH010000021">
    <property type="protein sequence ID" value="MDI6102696.1"/>
    <property type="molecule type" value="Genomic_DNA"/>
</dbReference>
<feature type="transmembrane region" description="Helical" evidence="7">
    <location>
        <begin position="477"/>
        <end position="493"/>
    </location>
</feature>
<evidence type="ECO:0000259" key="8">
    <source>
        <dbReference type="PROSITE" id="PS50928"/>
    </source>
</evidence>
<dbReference type="PANTHER" id="PTHR43386">
    <property type="entry name" value="OLIGOPEPTIDE TRANSPORT SYSTEM PERMEASE PROTEIN APPC"/>
    <property type="match status" value="1"/>
</dbReference>
<evidence type="ECO:0000256" key="3">
    <source>
        <dbReference type="ARBA" id="ARBA00022475"/>
    </source>
</evidence>
<dbReference type="PANTHER" id="PTHR43386:SF1">
    <property type="entry name" value="D,D-DIPEPTIDE TRANSPORT SYSTEM PERMEASE PROTEIN DDPC-RELATED"/>
    <property type="match status" value="1"/>
</dbReference>
<feature type="transmembrane region" description="Helical" evidence="7">
    <location>
        <begin position="551"/>
        <end position="572"/>
    </location>
</feature>
<feature type="transmembrane region" description="Helical" evidence="7">
    <location>
        <begin position="247"/>
        <end position="265"/>
    </location>
</feature>
<gene>
    <name evidence="9" type="ORF">QLQ12_29160</name>
</gene>
<dbReference type="CDD" id="cd06261">
    <property type="entry name" value="TM_PBP2"/>
    <property type="match status" value="1"/>
</dbReference>
<accession>A0ABT6WSQ0</accession>
<dbReference type="Proteomes" id="UP001241758">
    <property type="component" value="Unassembled WGS sequence"/>
</dbReference>
<dbReference type="InterPro" id="IPR050366">
    <property type="entry name" value="BP-dependent_transpt_permease"/>
</dbReference>
<proteinExistence type="inferred from homology"/>
<feature type="domain" description="ABC transmembrane type-1" evidence="8">
    <location>
        <begin position="387"/>
        <end position="572"/>
    </location>
</feature>
<feature type="transmembrane region" description="Helical" evidence="7">
    <location>
        <begin position="12"/>
        <end position="31"/>
    </location>
</feature>
<feature type="transmembrane region" description="Helical" evidence="7">
    <location>
        <begin position="144"/>
        <end position="167"/>
    </location>
</feature>
<evidence type="ECO:0000256" key="5">
    <source>
        <dbReference type="ARBA" id="ARBA00022989"/>
    </source>
</evidence>
<evidence type="ECO:0000256" key="6">
    <source>
        <dbReference type="ARBA" id="ARBA00023136"/>
    </source>
</evidence>
<name>A0ABT6WSQ0_9ACTN</name>
<comment type="similarity">
    <text evidence="7">Belongs to the binding-protein-dependent transport system permease family.</text>
</comment>
<evidence type="ECO:0000256" key="7">
    <source>
        <dbReference type="RuleBase" id="RU363032"/>
    </source>
</evidence>